<accession>A0A2K3KFT3</accession>
<comment type="caution">
    <text evidence="2">The sequence shown here is derived from an EMBL/GenBank/DDBJ whole genome shotgun (WGS) entry which is preliminary data.</text>
</comment>
<dbReference type="AlphaFoldDB" id="A0A2K3KFT3"/>
<reference evidence="2 3" key="1">
    <citation type="journal article" date="2014" name="Am. J. Bot.">
        <title>Genome assembly and annotation for red clover (Trifolium pratense; Fabaceae).</title>
        <authorList>
            <person name="Istvanek J."/>
            <person name="Jaros M."/>
            <person name="Krenek A."/>
            <person name="Repkova J."/>
        </authorList>
    </citation>
    <scope>NUCLEOTIDE SEQUENCE [LARGE SCALE GENOMIC DNA]</scope>
    <source>
        <strain evidence="3">cv. Tatra</strain>
        <tissue evidence="2">Young leaves</tissue>
    </source>
</reference>
<gene>
    <name evidence="2" type="ORF">L195_g054398</name>
</gene>
<evidence type="ECO:0000256" key="1">
    <source>
        <dbReference type="SAM" id="MobiDB-lite"/>
    </source>
</evidence>
<evidence type="ECO:0000313" key="2">
    <source>
        <dbReference type="EMBL" id="PNX65151.1"/>
    </source>
</evidence>
<feature type="compositionally biased region" description="Low complexity" evidence="1">
    <location>
        <begin position="8"/>
        <end position="18"/>
    </location>
</feature>
<name>A0A2K3KFT3_TRIPR</name>
<dbReference type="Proteomes" id="UP000236291">
    <property type="component" value="Unassembled WGS sequence"/>
</dbReference>
<organism evidence="2 3">
    <name type="scientific">Trifolium pratense</name>
    <name type="common">Red clover</name>
    <dbReference type="NCBI Taxonomy" id="57577"/>
    <lineage>
        <taxon>Eukaryota</taxon>
        <taxon>Viridiplantae</taxon>
        <taxon>Streptophyta</taxon>
        <taxon>Embryophyta</taxon>
        <taxon>Tracheophyta</taxon>
        <taxon>Spermatophyta</taxon>
        <taxon>Magnoliopsida</taxon>
        <taxon>eudicotyledons</taxon>
        <taxon>Gunneridae</taxon>
        <taxon>Pentapetalae</taxon>
        <taxon>rosids</taxon>
        <taxon>fabids</taxon>
        <taxon>Fabales</taxon>
        <taxon>Fabaceae</taxon>
        <taxon>Papilionoideae</taxon>
        <taxon>50 kb inversion clade</taxon>
        <taxon>NPAAA clade</taxon>
        <taxon>Hologalegina</taxon>
        <taxon>IRL clade</taxon>
        <taxon>Trifolieae</taxon>
        <taxon>Trifolium</taxon>
    </lineage>
</organism>
<dbReference type="EMBL" id="ASHM01094942">
    <property type="protein sequence ID" value="PNX65151.1"/>
    <property type="molecule type" value="Genomic_DNA"/>
</dbReference>
<evidence type="ECO:0000313" key="3">
    <source>
        <dbReference type="Proteomes" id="UP000236291"/>
    </source>
</evidence>
<feature type="region of interest" description="Disordered" evidence="1">
    <location>
        <begin position="1"/>
        <end position="50"/>
    </location>
</feature>
<sequence>MQHHKPGKLIGKPGKLIGARQPCRPQAQTDKPGKPCRPQMQPIKQHSHTF</sequence>
<proteinExistence type="predicted"/>
<reference evidence="2 3" key="2">
    <citation type="journal article" date="2017" name="Front. Plant Sci.">
        <title>Gene Classification and Mining of Molecular Markers Useful in Red Clover (Trifolium pratense) Breeding.</title>
        <authorList>
            <person name="Istvanek J."/>
            <person name="Dluhosova J."/>
            <person name="Dluhos P."/>
            <person name="Patkova L."/>
            <person name="Nedelnik J."/>
            <person name="Repkova J."/>
        </authorList>
    </citation>
    <scope>NUCLEOTIDE SEQUENCE [LARGE SCALE GENOMIC DNA]</scope>
    <source>
        <strain evidence="3">cv. Tatra</strain>
        <tissue evidence="2">Young leaves</tissue>
    </source>
</reference>
<protein>
    <submittedName>
        <fullName evidence="2">Uncharacterized protein</fullName>
    </submittedName>
</protein>